<comment type="caution">
    <text evidence="1">The sequence shown here is derived from an EMBL/GenBank/DDBJ whole genome shotgun (WGS) entry which is preliminary data.</text>
</comment>
<evidence type="ECO:0000313" key="2">
    <source>
        <dbReference type="Proteomes" id="UP000011205"/>
    </source>
</evidence>
<organism evidence="1 2">
    <name type="scientific">Streptomyces viridochromogenes Tue57</name>
    <dbReference type="NCBI Taxonomy" id="1160705"/>
    <lineage>
        <taxon>Bacteria</taxon>
        <taxon>Bacillati</taxon>
        <taxon>Actinomycetota</taxon>
        <taxon>Actinomycetes</taxon>
        <taxon>Kitasatosporales</taxon>
        <taxon>Streptomycetaceae</taxon>
        <taxon>Streptomyces</taxon>
    </lineage>
</organism>
<dbReference type="AlphaFoldDB" id="L8PHG7"/>
<protein>
    <submittedName>
        <fullName evidence="1">Uncharacterized protein</fullName>
    </submittedName>
</protein>
<evidence type="ECO:0000313" key="1">
    <source>
        <dbReference type="EMBL" id="ELS55629.1"/>
    </source>
</evidence>
<accession>L8PHG7</accession>
<dbReference type="EMBL" id="AMLP01000109">
    <property type="protein sequence ID" value="ELS55629.1"/>
    <property type="molecule type" value="Genomic_DNA"/>
</dbReference>
<sequence>MRIAATAETARAPVERGLREEARGLLTAQPTTVGGDARGGTAAETALALVEVRHGWSAVGEPERARASADRAPRVCGVSEELTVGWRMVRALLRAGLRERAAWFVRRLPPGDAHASARDALAQCLAEQGEPAAALNWARPLLYDDGALLDAALTLVRVRTPSPACRTSNPLP</sequence>
<dbReference type="PATRIC" id="fig|1160705.3.peg.3389"/>
<name>L8PHG7_STRVR</name>
<dbReference type="RefSeq" id="WP_003998756.1">
    <property type="nucleotide sequence ID" value="NZ_AMLP01000109.1"/>
</dbReference>
<reference evidence="1 2" key="1">
    <citation type="journal article" date="2013" name="Genome Announc.">
        <title>Draft Genome Sequence of Streptomyces viridochromogenes Strain Tu57, Producer of Avilamycin.</title>
        <authorList>
            <person name="Gruning B.A."/>
            <person name="Erxleben A."/>
            <person name="Hahnlein A."/>
            <person name="Gunther S."/>
        </authorList>
    </citation>
    <scope>NUCLEOTIDE SEQUENCE [LARGE SCALE GENOMIC DNA]</scope>
    <source>
        <strain evidence="1 2">Tue57</strain>
    </source>
</reference>
<gene>
    <name evidence="1" type="ORF">STVIR_3418</name>
</gene>
<dbReference type="Proteomes" id="UP000011205">
    <property type="component" value="Unassembled WGS sequence"/>
</dbReference>
<proteinExistence type="predicted"/>